<dbReference type="InterPro" id="IPR011992">
    <property type="entry name" value="EF-hand-dom_pair"/>
</dbReference>
<dbReference type="EMBL" id="HBGE01005505">
    <property type="protein sequence ID" value="CAD9092217.1"/>
    <property type="molecule type" value="Transcribed_RNA"/>
</dbReference>
<dbReference type="Gene3D" id="3.40.50.620">
    <property type="entry name" value="HUPs"/>
    <property type="match status" value="1"/>
</dbReference>
<proteinExistence type="predicted"/>
<protein>
    <submittedName>
        <fullName evidence="1">Uncharacterized protein</fullName>
    </submittedName>
</protein>
<dbReference type="SUPFAM" id="SSF47473">
    <property type="entry name" value="EF-hand"/>
    <property type="match status" value="1"/>
</dbReference>
<name>A0A7S1L243_ALECA</name>
<dbReference type="AlphaFoldDB" id="A0A7S1L243"/>
<evidence type="ECO:0000313" key="1">
    <source>
        <dbReference type="EMBL" id="CAD9092217.1"/>
    </source>
</evidence>
<gene>
    <name evidence="1" type="ORF">ACAT0790_LOCUS3347</name>
</gene>
<reference evidence="1" key="1">
    <citation type="submission" date="2021-01" db="EMBL/GenBank/DDBJ databases">
        <authorList>
            <person name="Corre E."/>
            <person name="Pelletier E."/>
            <person name="Niang G."/>
            <person name="Scheremetjew M."/>
            <person name="Finn R."/>
            <person name="Kale V."/>
            <person name="Holt S."/>
            <person name="Cochrane G."/>
            <person name="Meng A."/>
            <person name="Brown T."/>
            <person name="Cohen L."/>
        </authorList>
    </citation>
    <scope>NUCLEOTIDE SEQUENCE</scope>
    <source>
        <strain evidence="1">OF101</strain>
    </source>
</reference>
<organism evidence="1">
    <name type="scientific">Alexandrium catenella</name>
    <name type="common">Red tide dinoflagellate</name>
    <name type="synonym">Gonyaulax catenella</name>
    <dbReference type="NCBI Taxonomy" id="2925"/>
    <lineage>
        <taxon>Eukaryota</taxon>
        <taxon>Sar</taxon>
        <taxon>Alveolata</taxon>
        <taxon>Dinophyceae</taxon>
        <taxon>Gonyaulacales</taxon>
        <taxon>Pyrocystaceae</taxon>
        <taxon>Alexandrium</taxon>
    </lineage>
</organism>
<dbReference type="InterPro" id="IPR014729">
    <property type="entry name" value="Rossmann-like_a/b/a_fold"/>
</dbReference>
<sequence>MELRSAFRQKVAELSVCEDPLISVGAWEAANEGSARPREVADALHQHVLQHFRYSLDGLSMKTFFVCGSDVVEQQGLTKGFPVQHDLGIVIVPRGSEDDVFMELPHHLVFMVDSLQGDAAMLSSTLVREAVKASDTSRAAQFMALATARFLLAPTAMEREEFRADFDQLGVRLPAAPELSQMRQSLKEALKNWAGPSGSISTKDLSRLLRALDPSWTGQELDALLQQAASAADGRVDSDGFVDWIFSGCLQPVVTA</sequence>
<dbReference type="Gene3D" id="1.10.238.10">
    <property type="entry name" value="EF-hand"/>
    <property type="match status" value="1"/>
</dbReference>
<accession>A0A7S1L243</accession>